<organism evidence="2 3">
    <name type="scientific">Stylosanthes scabra</name>
    <dbReference type="NCBI Taxonomy" id="79078"/>
    <lineage>
        <taxon>Eukaryota</taxon>
        <taxon>Viridiplantae</taxon>
        <taxon>Streptophyta</taxon>
        <taxon>Embryophyta</taxon>
        <taxon>Tracheophyta</taxon>
        <taxon>Spermatophyta</taxon>
        <taxon>Magnoliopsida</taxon>
        <taxon>eudicotyledons</taxon>
        <taxon>Gunneridae</taxon>
        <taxon>Pentapetalae</taxon>
        <taxon>rosids</taxon>
        <taxon>fabids</taxon>
        <taxon>Fabales</taxon>
        <taxon>Fabaceae</taxon>
        <taxon>Papilionoideae</taxon>
        <taxon>50 kb inversion clade</taxon>
        <taxon>dalbergioids sensu lato</taxon>
        <taxon>Dalbergieae</taxon>
        <taxon>Pterocarpus clade</taxon>
        <taxon>Stylosanthes</taxon>
    </lineage>
</organism>
<proteinExistence type="predicted"/>
<keyword evidence="1" id="KW-1133">Transmembrane helix</keyword>
<evidence type="ECO:0000256" key="1">
    <source>
        <dbReference type="SAM" id="Phobius"/>
    </source>
</evidence>
<feature type="transmembrane region" description="Helical" evidence="1">
    <location>
        <begin position="222"/>
        <end position="241"/>
    </location>
</feature>
<gene>
    <name evidence="2" type="ORF">PIB30_031729</name>
</gene>
<dbReference type="EMBL" id="JASCZI010090758">
    <property type="protein sequence ID" value="MED6146137.1"/>
    <property type="molecule type" value="Genomic_DNA"/>
</dbReference>
<sequence>MSDIQFTDPLLTKEDHIALGMDMGDSHNHHINEQQIKAEFWNFHLNYHFHLHHHQVIICFGVRLGPSLDEVTDDEDDDDVEIDAFYASLGVASIPMISHSHEKLVIATLSNEETRKAFRYVQDFLSNDASILLYPELCSILKANLDYLSKLSADNGSISTEMSKVISEASQFLTHWSRDYSEARTKIDSIMSQLQRADELEMSLESNKRRFLEVVASEIEKLTAAFGLCFHFLFSFLIFSVF</sequence>
<keyword evidence="1" id="KW-0472">Membrane</keyword>
<keyword evidence="3" id="KW-1185">Reference proteome</keyword>
<evidence type="ECO:0000313" key="2">
    <source>
        <dbReference type="EMBL" id="MED6146137.1"/>
    </source>
</evidence>
<keyword evidence="1" id="KW-0812">Transmembrane</keyword>
<comment type="caution">
    <text evidence="2">The sequence shown here is derived from an EMBL/GenBank/DDBJ whole genome shotgun (WGS) entry which is preliminary data.</text>
</comment>
<evidence type="ECO:0000313" key="3">
    <source>
        <dbReference type="Proteomes" id="UP001341840"/>
    </source>
</evidence>
<dbReference type="Proteomes" id="UP001341840">
    <property type="component" value="Unassembled WGS sequence"/>
</dbReference>
<protein>
    <submittedName>
        <fullName evidence="2">Uncharacterized protein</fullName>
    </submittedName>
</protein>
<accession>A0ABU6TBM1</accession>
<name>A0ABU6TBM1_9FABA</name>
<reference evidence="2 3" key="1">
    <citation type="journal article" date="2023" name="Plants (Basel)">
        <title>Bridging the Gap: Combining Genomics and Transcriptomics Approaches to Understand Stylosanthes scabra, an Orphan Legume from the Brazilian Caatinga.</title>
        <authorList>
            <person name="Ferreira-Neto J.R.C."/>
            <person name="da Silva M.D."/>
            <person name="Binneck E."/>
            <person name="de Melo N.F."/>
            <person name="da Silva R.H."/>
            <person name="de Melo A.L.T.M."/>
            <person name="Pandolfi V."/>
            <person name="Bustamante F.O."/>
            <person name="Brasileiro-Vidal A.C."/>
            <person name="Benko-Iseppon A.M."/>
        </authorList>
    </citation>
    <scope>NUCLEOTIDE SEQUENCE [LARGE SCALE GENOMIC DNA]</scope>
    <source>
        <tissue evidence="2">Leaves</tissue>
    </source>
</reference>